<evidence type="ECO:0000256" key="4">
    <source>
        <dbReference type="ARBA" id="ARBA00022630"/>
    </source>
</evidence>
<dbReference type="InterPro" id="IPR051205">
    <property type="entry name" value="UbiH/COQ6_monooxygenase"/>
</dbReference>
<dbReference type="EC" id="1.14.13.-" evidence="10"/>
<evidence type="ECO:0000313" key="11">
    <source>
        <dbReference type="Proteomes" id="UP001209854"/>
    </source>
</evidence>
<feature type="domain" description="FAD-binding" evidence="9">
    <location>
        <begin position="14"/>
        <end position="366"/>
    </location>
</feature>
<evidence type="ECO:0000313" key="10">
    <source>
        <dbReference type="EMBL" id="MCW7555850.1"/>
    </source>
</evidence>
<evidence type="ECO:0000256" key="3">
    <source>
        <dbReference type="ARBA" id="ARBA00005349"/>
    </source>
</evidence>
<dbReference type="RefSeq" id="WP_262565589.1">
    <property type="nucleotide sequence ID" value="NZ_JAPFCC010000001.1"/>
</dbReference>
<accession>A0ABT3N2I9</accession>
<dbReference type="InterPro" id="IPR036188">
    <property type="entry name" value="FAD/NAD-bd_sf"/>
</dbReference>
<comment type="pathway">
    <text evidence="2">Cofactor biosynthesis; ubiquinone biosynthesis.</text>
</comment>
<dbReference type="InterPro" id="IPR002938">
    <property type="entry name" value="FAD-bd"/>
</dbReference>
<evidence type="ECO:0000256" key="7">
    <source>
        <dbReference type="ARBA" id="ARBA00023033"/>
    </source>
</evidence>
<dbReference type="NCBIfam" id="NF004356">
    <property type="entry name" value="PRK05732.1"/>
    <property type="match status" value="1"/>
</dbReference>
<proteinExistence type="inferred from homology"/>
<organism evidence="10 11">
    <name type="scientific">Endozoicomonas gorgoniicola</name>
    <dbReference type="NCBI Taxonomy" id="1234144"/>
    <lineage>
        <taxon>Bacteria</taxon>
        <taxon>Pseudomonadati</taxon>
        <taxon>Pseudomonadota</taxon>
        <taxon>Gammaproteobacteria</taxon>
        <taxon>Oceanospirillales</taxon>
        <taxon>Endozoicomonadaceae</taxon>
        <taxon>Endozoicomonas</taxon>
    </lineage>
</organism>
<keyword evidence="7" id="KW-0503">Monooxygenase</keyword>
<evidence type="ECO:0000256" key="6">
    <source>
        <dbReference type="ARBA" id="ARBA00023002"/>
    </source>
</evidence>
<name>A0ABT3N2I9_9GAMM</name>
<feature type="compositionally biased region" description="Low complexity" evidence="8">
    <location>
        <begin position="170"/>
        <end position="190"/>
    </location>
</feature>
<comment type="caution">
    <text evidence="10">The sequence shown here is derived from an EMBL/GenBank/DDBJ whole genome shotgun (WGS) entry which is preliminary data.</text>
</comment>
<keyword evidence="4" id="KW-0285">Flavoprotein</keyword>
<evidence type="ECO:0000259" key="9">
    <source>
        <dbReference type="Pfam" id="PF01494"/>
    </source>
</evidence>
<dbReference type="PANTHER" id="PTHR43876:SF8">
    <property type="entry name" value="2-OCTAPRENYL-6-METHOXYPHENOL HYDROXYLASE"/>
    <property type="match status" value="1"/>
</dbReference>
<protein>
    <submittedName>
        <fullName evidence="10">2-octaprenyl-6-methoxyphenyl hydroxylase</fullName>
        <ecNumber evidence="10">1.14.13.-</ecNumber>
    </submittedName>
</protein>
<dbReference type="PRINTS" id="PR00420">
    <property type="entry name" value="RNGMNOXGNASE"/>
</dbReference>
<evidence type="ECO:0000256" key="5">
    <source>
        <dbReference type="ARBA" id="ARBA00022827"/>
    </source>
</evidence>
<reference evidence="10 11" key="1">
    <citation type="submission" date="2022-10" db="EMBL/GenBank/DDBJ databases">
        <title>High-quality genome sequences of two octocoral-associated bacteria, Endozoicomonas euniceicola EF212 and Endozoicomonas gorgoniicola PS125.</title>
        <authorList>
            <person name="Chiou Y.-J."/>
            <person name="Chen Y.-H."/>
        </authorList>
    </citation>
    <scope>NUCLEOTIDE SEQUENCE [LARGE SCALE GENOMIC DNA]</scope>
    <source>
        <strain evidence="10 11">PS125</strain>
    </source>
</reference>
<comment type="cofactor">
    <cofactor evidence="1">
        <name>FAD</name>
        <dbReference type="ChEBI" id="CHEBI:57692"/>
    </cofactor>
</comment>
<keyword evidence="5" id="KW-0274">FAD</keyword>
<dbReference type="Pfam" id="PF01494">
    <property type="entry name" value="FAD_binding_3"/>
    <property type="match status" value="1"/>
</dbReference>
<sequence length="437" mass="48100">MANEIGGDMTEKQFDILIIGGGLVGTSFLCALEPIIKSHQLKVGLIESHDLDKPGDTPPSYDARASALSYGTRLIYEQLGIWKELSDDAMPILDIHVSDRGHFGQVHLNHNEEHVPALGYVIENFRLGKVLLRRLKAFRDQQLIKVLSPAEVTGIKPVPEARMAVEVVTGNDQSDSQGNSQGNSQGSYQNSYQNSYQADLIILADGGRSSLLDKLNISRKQFDYQQHALVANVSLDRPHAGIAYERFAGEGPMALLPLTGTEAGDYRCGLVWTLPNRQIDDYMALDEESFMERLQQLFGTRAGRFVRLGQRSSYPLSLNVAREQVRPGLVVLGNAAHVMHPVAGQGYNLAIRDAMALVSNISDSLAAGKSPGQLSQLLQYVEGQKRDQTMTLDFCDNLVKLFARKETGVILARNLGLTGLNVSRRLKTRFARKAMGL</sequence>
<dbReference type="Proteomes" id="UP001209854">
    <property type="component" value="Unassembled WGS sequence"/>
</dbReference>
<dbReference type="SUPFAM" id="SSF51905">
    <property type="entry name" value="FAD/NAD(P)-binding domain"/>
    <property type="match status" value="1"/>
</dbReference>
<evidence type="ECO:0000256" key="8">
    <source>
        <dbReference type="SAM" id="MobiDB-lite"/>
    </source>
</evidence>
<evidence type="ECO:0000256" key="2">
    <source>
        <dbReference type="ARBA" id="ARBA00004749"/>
    </source>
</evidence>
<dbReference type="NCBIfam" id="TIGR01988">
    <property type="entry name" value="Ubi-OHases"/>
    <property type="match status" value="1"/>
</dbReference>
<keyword evidence="11" id="KW-1185">Reference proteome</keyword>
<feature type="region of interest" description="Disordered" evidence="8">
    <location>
        <begin position="169"/>
        <end position="190"/>
    </location>
</feature>
<dbReference type="GO" id="GO:0016491">
    <property type="term" value="F:oxidoreductase activity"/>
    <property type="evidence" value="ECO:0007669"/>
    <property type="project" value="UniProtKB-KW"/>
</dbReference>
<gene>
    <name evidence="10" type="primary">ubiH</name>
    <name evidence="10" type="synonym">visB</name>
    <name evidence="10" type="ORF">NX722_25130</name>
</gene>
<dbReference type="InterPro" id="IPR010971">
    <property type="entry name" value="UbiH/COQ6"/>
</dbReference>
<dbReference type="EMBL" id="JAPFCC010000001">
    <property type="protein sequence ID" value="MCW7555850.1"/>
    <property type="molecule type" value="Genomic_DNA"/>
</dbReference>
<comment type="similarity">
    <text evidence="3">Belongs to the UbiH/COQ6 family.</text>
</comment>
<keyword evidence="6 10" id="KW-0560">Oxidoreductase</keyword>
<dbReference type="PANTHER" id="PTHR43876">
    <property type="entry name" value="UBIQUINONE BIOSYNTHESIS MONOOXYGENASE COQ6, MITOCHONDRIAL"/>
    <property type="match status" value="1"/>
</dbReference>
<dbReference type="Gene3D" id="3.50.50.60">
    <property type="entry name" value="FAD/NAD(P)-binding domain"/>
    <property type="match status" value="2"/>
</dbReference>
<evidence type="ECO:0000256" key="1">
    <source>
        <dbReference type="ARBA" id="ARBA00001974"/>
    </source>
</evidence>